<name>X1QP11_9ZZZZ</name>
<comment type="caution">
    <text evidence="1">The sequence shown here is derived from an EMBL/GenBank/DDBJ whole genome shotgun (WGS) entry which is preliminary data.</text>
</comment>
<gene>
    <name evidence="1" type="ORF">S12H4_03060</name>
</gene>
<protein>
    <submittedName>
        <fullName evidence="1">Uncharacterized protein</fullName>
    </submittedName>
</protein>
<sequence length="77" mass="8980">FKEIFKTFFRVDDLIHVRLCQVAESPMTVCVYVAFYNLVYHKLTYYSGKVTATDFNTPDFLQSPENIFIGVVVGNRY</sequence>
<proteinExistence type="predicted"/>
<dbReference type="AlphaFoldDB" id="X1QP11"/>
<evidence type="ECO:0000313" key="1">
    <source>
        <dbReference type="EMBL" id="GAI69953.1"/>
    </source>
</evidence>
<accession>X1QP11</accession>
<dbReference type="EMBL" id="BARW01000822">
    <property type="protein sequence ID" value="GAI69953.1"/>
    <property type="molecule type" value="Genomic_DNA"/>
</dbReference>
<feature type="non-terminal residue" evidence="1">
    <location>
        <position position="1"/>
    </location>
</feature>
<reference evidence="1" key="1">
    <citation type="journal article" date="2014" name="Front. Microbiol.">
        <title>High frequency of phylogenetically diverse reductive dehalogenase-homologous genes in deep subseafloor sedimentary metagenomes.</title>
        <authorList>
            <person name="Kawai M."/>
            <person name="Futagami T."/>
            <person name="Toyoda A."/>
            <person name="Takaki Y."/>
            <person name="Nishi S."/>
            <person name="Hori S."/>
            <person name="Arai W."/>
            <person name="Tsubouchi T."/>
            <person name="Morono Y."/>
            <person name="Uchiyama I."/>
            <person name="Ito T."/>
            <person name="Fujiyama A."/>
            <person name="Inagaki F."/>
            <person name="Takami H."/>
        </authorList>
    </citation>
    <scope>NUCLEOTIDE SEQUENCE</scope>
    <source>
        <strain evidence="1">Expedition CK06-06</strain>
    </source>
</reference>
<organism evidence="1">
    <name type="scientific">marine sediment metagenome</name>
    <dbReference type="NCBI Taxonomy" id="412755"/>
    <lineage>
        <taxon>unclassified sequences</taxon>
        <taxon>metagenomes</taxon>
        <taxon>ecological metagenomes</taxon>
    </lineage>
</organism>